<dbReference type="SUPFAM" id="SSF53335">
    <property type="entry name" value="S-adenosyl-L-methionine-dependent methyltransferases"/>
    <property type="match status" value="1"/>
</dbReference>
<dbReference type="STRING" id="673521.SAMN05660991_00477"/>
<dbReference type="PANTHER" id="PTHR43591">
    <property type="entry name" value="METHYLTRANSFERASE"/>
    <property type="match status" value="1"/>
</dbReference>
<reference evidence="3" key="1">
    <citation type="submission" date="2016-10" db="EMBL/GenBank/DDBJ databases">
        <authorList>
            <person name="Varghese N."/>
            <person name="Submissions S."/>
        </authorList>
    </citation>
    <scope>NUCLEOTIDE SEQUENCE [LARGE SCALE GENOMIC DNA]</scope>
    <source>
        <strain evidence="3">DSM 45413</strain>
    </source>
</reference>
<dbReference type="GO" id="GO:0032259">
    <property type="term" value="P:methylation"/>
    <property type="evidence" value="ECO:0007669"/>
    <property type="project" value="UniProtKB-KW"/>
</dbReference>
<protein>
    <submittedName>
        <fullName evidence="2">Methyltransferase domain-containing protein</fullName>
    </submittedName>
</protein>
<gene>
    <name evidence="2" type="ORF">SAMN05660991_00477</name>
</gene>
<dbReference type="GO" id="GO:0008757">
    <property type="term" value="F:S-adenosylmethionine-dependent methyltransferase activity"/>
    <property type="evidence" value="ECO:0007669"/>
    <property type="project" value="InterPro"/>
</dbReference>
<dbReference type="PANTHER" id="PTHR43591:SF24">
    <property type="entry name" value="2-METHOXY-6-POLYPRENYL-1,4-BENZOQUINOL METHYLASE, MITOCHONDRIAL"/>
    <property type="match status" value="1"/>
</dbReference>
<dbReference type="RefSeq" id="WP_211435429.1">
    <property type="nucleotide sequence ID" value="NZ_FOEE01000001.1"/>
</dbReference>
<evidence type="ECO:0000313" key="2">
    <source>
        <dbReference type="EMBL" id="SEO47298.1"/>
    </source>
</evidence>
<sequence>MTTEATWLESMPAVYDRHLGAALFEPFARELAGRAAALRPARVLEVAAGTGIGTRRLRAALPDAAILATDLNPAMVAAGAERVPDVEWRAADALDLGVPDGSVDLVACSFGVMFVPDKPGAFAEVARVLAPGGTLLFTAWDDVARSTFPAALVTALAEVLPEQTPQFIERVPHGYADPATIAVDVAAGSLAVQDLTTLTLTGEAPSARSLAEGFCLGTPLRFALELHGPLGELTDAIADRMTALLGEGPVRGDLTAHVVTASRPA</sequence>
<dbReference type="InterPro" id="IPR029063">
    <property type="entry name" value="SAM-dependent_MTases_sf"/>
</dbReference>
<proteinExistence type="predicted"/>
<name>A0A1H8PZX3_9ACTN</name>
<dbReference type="InterPro" id="IPR013216">
    <property type="entry name" value="Methyltransf_11"/>
</dbReference>
<dbReference type="EMBL" id="FOEE01000001">
    <property type="protein sequence ID" value="SEO47298.1"/>
    <property type="molecule type" value="Genomic_DNA"/>
</dbReference>
<keyword evidence="3" id="KW-1185">Reference proteome</keyword>
<evidence type="ECO:0000259" key="1">
    <source>
        <dbReference type="Pfam" id="PF08241"/>
    </source>
</evidence>
<dbReference type="Gene3D" id="3.40.50.150">
    <property type="entry name" value="Vaccinia Virus protein VP39"/>
    <property type="match status" value="1"/>
</dbReference>
<dbReference type="CDD" id="cd02440">
    <property type="entry name" value="AdoMet_MTases"/>
    <property type="match status" value="1"/>
</dbReference>
<keyword evidence="2" id="KW-0808">Transferase</keyword>
<evidence type="ECO:0000313" key="3">
    <source>
        <dbReference type="Proteomes" id="UP000198960"/>
    </source>
</evidence>
<feature type="domain" description="Methyltransferase type 11" evidence="1">
    <location>
        <begin position="44"/>
        <end position="137"/>
    </location>
</feature>
<dbReference type="Pfam" id="PF08241">
    <property type="entry name" value="Methyltransf_11"/>
    <property type="match status" value="1"/>
</dbReference>
<dbReference type="AlphaFoldDB" id="A0A1H8PZX3"/>
<accession>A0A1H8PZX3</accession>
<keyword evidence="2" id="KW-0489">Methyltransferase</keyword>
<dbReference type="Proteomes" id="UP000198960">
    <property type="component" value="Unassembled WGS sequence"/>
</dbReference>
<organism evidence="2 3">
    <name type="scientific">Trujillonella endophytica</name>
    <dbReference type="NCBI Taxonomy" id="673521"/>
    <lineage>
        <taxon>Bacteria</taxon>
        <taxon>Bacillati</taxon>
        <taxon>Actinomycetota</taxon>
        <taxon>Actinomycetes</taxon>
        <taxon>Geodermatophilales</taxon>
        <taxon>Geodermatophilaceae</taxon>
        <taxon>Trujillonella</taxon>
    </lineage>
</organism>